<evidence type="ECO:0000313" key="2">
    <source>
        <dbReference type="EMBL" id="CAG2203741.1"/>
    </source>
</evidence>
<dbReference type="OrthoDB" id="6134531at2759"/>
<dbReference type="Proteomes" id="UP000683360">
    <property type="component" value="Unassembled WGS sequence"/>
</dbReference>
<evidence type="ECO:0000313" key="3">
    <source>
        <dbReference type="Proteomes" id="UP000683360"/>
    </source>
</evidence>
<dbReference type="EMBL" id="CAJPWZ010000931">
    <property type="protein sequence ID" value="CAG2203741.1"/>
    <property type="molecule type" value="Genomic_DNA"/>
</dbReference>
<comment type="caution">
    <text evidence="2">The sequence shown here is derived from an EMBL/GenBank/DDBJ whole genome shotgun (WGS) entry which is preliminary data.</text>
</comment>
<name>A0A8S3R3J0_MYTED</name>
<organism evidence="2 3">
    <name type="scientific">Mytilus edulis</name>
    <name type="common">Blue mussel</name>
    <dbReference type="NCBI Taxonomy" id="6550"/>
    <lineage>
        <taxon>Eukaryota</taxon>
        <taxon>Metazoa</taxon>
        <taxon>Spiralia</taxon>
        <taxon>Lophotrochozoa</taxon>
        <taxon>Mollusca</taxon>
        <taxon>Bivalvia</taxon>
        <taxon>Autobranchia</taxon>
        <taxon>Pteriomorphia</taxon>
        <taxon>Mytilida</taxon>
        <taxon>Mytiloidea</taxon>
        <taxon>Mytilidae</taxon>
        <taxon>Mytilinae</taxon>
        <taxon>Mytilus</taxon>
    </lineage>
</organism>
<reference evidence="2" key="1">
    <citation type="submission" date="2021-03" db="EMBL/GenBank/DDBJ databases">
        <authorList>
            <person name="Bekaert M."/>
        </authorList>
    </citation>
    <scope>NUCLEOTIDE SEQUENCE</scope>
</reference>
<dbReference type="AlphaFoldDB" id="A0A8S3R3J0"/>
<keyword evidence="3" id="KW-1185">Reference proteome</keyword>
<feature type="compositionally biased region" description="Basic and acidic residues" evidence="1">
    <location>
        <begin position="31"/>
        <end position="41"/>
    </location>
</feature>
<proteinExistence type="predicted"/>
<evidence type="ECO:0000256" key="1">
    <source>
        <dbReference type="SAM" id="MobiDB-lite"/>
    </source>
</evidence>
<accession>A0A8S3R3J0</accession>
<feature type="region of interest" description="Disordered" evidence="1">
    <location>
        <begin position="1"/>
        <end position="41"/>
    </location>
</feature>
<gene>
    <name evidence="2" type="ORF">MEDL_18301</name>
</gene>
<feature type="compositionally biased region" description="Basic residues" evidence="1">
    <location>
        <begin position="16"/>
        <end position="27"/>
    </location>
</feature>
<protein>
    <submittedName>
        <fullName evidence="2">Uncharacterized protein</fullName>
    </submittedName>
</protein>
<sequence>MPNERNAIESSSLAMGKKRRTTSRTRGNRLQPEKNCKEKKRSEKWWQKYRRKLLISQVNKQMKADLEVWLDFLKQYNGVTVITDNEWVSKEKLELFTYTSGGPKAERDLTGSIDDVQNIVKGVADKYLATTKTHLIKLENIGNSELQQVEMTENGYKTFIKTLTELKKEKHDGSFVTRFMWLQDDMENLKECRQFNLKND</sequence>